<evidence type="ECO:0000256" key="3">
    <source>
        <dbReference type="ARBA" id="ARBA00022692"/>
    </source>
</evidence>
<feature type="transmembrane region" description="Helical" evidence="7">
    <location>
        <begin position="474"/>
        <end position="492"/>
    </location>
</feature>
<dbReference type="Proteomes" id="UP000765509">
    <property type="component" value="Unassembled WGS sequence"/>
</dbReference>
<feature type="compositionally biased region" description="Polar residues" evidence="6">
    <location>
        <begin position="249"/>
        <end position="276"/>
    </location>
</feature>
<feature type="transmembrane region" description="Helical" evidence="7">
    <location>
        <begin position="421"/>
        <end position="440"/>
    </location>
</feature>
<keyword evidence="3 7" id="KW-0812">Transmembrane</keyword>
<feature type="region of interest" description="Disordered" evidence="6">
    <location>
        <begin position="71"/>
        <end position="95"/>
    </location>
</feature>
<evidence type="ECO:0000313" key="9">
    <source>
        <dbReference type="Proteomes" id="UP000765509"/>
    </source>
</evidence>
<accession>A0A9Q3CE62</accession>
<feature type="transmembrane region" description="Helical" evidence="7">
    <location>
        <begin position="827"/>
        <end position="848"/>
    </location>
</feature>
<gene>
    <name evidence="8" type="ORF">O181_020786</name>
</gene>
<evidence type="ECO:0008006" key="10">
    <source>
        <dbReference type="Google" id="ProtNLM"/>
    </source>
</evidence>
<evidence type="ECO:0000256" key="7">
    <source>
        <dbReference type="SAM" id="Phobius"/>
    </source>
</evidence>
<reference evidence="8" key="1">
    <citation type="submission" date="2021-03" db="EMBL/GenBank/DDBJ databases">
        <title>Draft genome sequence of rust myrtle Austropuccinia psidii MF-1, a brazilian biotype.</title>
        <authorList>
            <person name="Quecine M.C."/>
            <person name="Pachon D.M.R."/>
            <person name="Bonatelli M.L."/>
            <person name="Correr F.H."/>
            <person name="Franceschini L.M."/>
            <person name="Leite T.F."/>
            <person name="Margarido G.R.A."/>
            <person name="Almeida C.A."/>
            <person name="Ferrarezi J.A."/>
            <person name="Labate C.A."/>
        </authorList>
    </citation>
    <scope>NUCLEOTIDE SEQUENCE</scope>
    <source>
        <strain evidence="8">MF-1</strain>
    </source>
</reference>
<feature type="region of interest" description="Disordered" evidence="6">
    <location>
        <begin position="196"/>
        <end position="218"/>
    </location>
</feature>
<dbReference type="Gene3D" id="1.20.1740.10">
    <property type="entry name" value="Amino acid/polyamine transporter I"/>
    <property type="match status" value="1"/>
</dbReference>
<feature type="transmembrane region" description="Helical" evidence="7">
    <location>
        <begin position="678"/>
        <end position="706"/>
    </location>
</feature>
<feature type="transmembrane region" description="Helical" evidence="7">
    <location>
        <begin position="757"/>
        <end position="775"/>
    </location>
</feature>
<evidence type="ECO:0000256" key="2">
    <source>
        <dbReference type="ARBA" id="ARBA00022448"/>
    </source>
</evidence>
<dbReference type="OrthoDB" id="10054429at2759"/>
<feature type="transmembrane region" description="Helical" evidence="7">
    <location>
        <begin position="795"/>
        <end position="815"/>
    </location>
</feature>
<feature type="transmembrane region" description="Helical" evidence="7">
    <location>
        <begin position="446"/>
        <end position="462"/>
    </location>
</feature>
<feature type="transmembrane region" description="Helical" evidence="7">
    <location>
        <begin position="589"/>
        <end position="607"/>
    </location>
</feature>
<evidence type="ECO:0000256" key="5">
    <source>
        <dbReference type="ARBA" id="ARBA00023136"/>
    </source>
</evidence>
<feature type="transmembrane region" description="Helical" evidence="7">
    <location>
        <begin position="390"/>
        <end position="414"/>
    </location>
</feature>
<dbReference type="PANTHER" id="PTHR45649:SF26">
    <property type="entry name" value="OS04G0435100 PROTEIN"/>
    <property type="match status" value="1"/>
</dbReference>
<organism evidence="8 9">
    <name type="scientific">Austropuccinia psidii MF-1</name>
    <dbReference type="NCBI Taxonomy" id="1389203"/>
    <lineage>
        <taxon>Eukaryota</taxon>
        <taxon>Fungi</taxon>
        <taxon>Dikarya</taxon>
        <taxon>Basidiomycota</taxon>
        <taxon>Pucciniomycotina</taxon>
        <taxon>Pucciniomycetes</taxon>
        <taxon>Pucciniales</taxon>
        <taxon>Sphaerophragmiaceae</taxon>
        <taxon>Austropuccinia</taxon>
    </lineage>
</organism>
<dbReference type="GO" id="GO:0016020">
    <property type="term" value="C:membrane"/>
    <property type="evidence" value="ECO:0007669"/>
    <property type="project" value="UniProtKB-SubCell"/>
</dbReference>
<dbReference type="Pfam" id="PF13520">
    <property type="entry name" value="AA_permease_2"/>
    <property type="match status" value="1"/>
</dbReference>
<evidence type="ECO:0000256" key="6">
    <source>
        <dbReference type="SAM" id="MobiDB-lite"/>
    </source>
</evidence>
<dbReference type="InterPro" id="IPR002293">
    <property type="entry name" value="AA/rel_permease1"/>
</dbReference>
<comment type="subcellular location">
    <subcellularLocation>
        <location evidence="1">Membrane</location>
        <topology evidence="1">Multi-pass membrane protein</topology>
    </subcellularLocation>
</comment>
<feature type="transmembrane region" description="Helical" evidence="7">
    <location>
        <begin position="546"/>
        <end position="568"/>
    </location>
</feature>
<protein>
    <recommendedName>
        <fullName evidence="10">Amino acid permease/ SLC12A domain-containing protein</fullName>
    </recommendedName>
</protein>
<sequence length="946" mass="104805">MNHDTDGRRADCRWWALGGSFGVFLAPNGSAIEADGRRASGWKLEWLLEAGLAEFDGPYRQHAGHRINCSASAPAHRSPSQCETERGTQPGDGGAWSTLGGSVRCLTPTGYQRRRGFGWEGSPCCLRSLYRPPTPLGARSSVANFVLRALPISLRPAVLRSSSSFESSQALQAPGCQTSFKLESLTACQHNMAGHWHDPGSTANNGDRAPDGSQSAKSFLPWPYANPRPTMMPHVPEAIHLSGSGHLASRTSPSGASQEAQTFDSHQQNRGSVSETVVTSRAPSVICVTSSIVPSTTRVGSVISGKAQKSATALKPPKKLHFSTNDSSAKPEFHDYATNFSSRVCFSDPPKEHCSAGDYPSRASNPNKSDPATQLALLGYEQEFLRKWDFWSLFWLAFCNISVLQGSFWALSLVLRTIGPILLVVGHAISGVFVLGLSFLWAEMASAFPVAGSIFTWVFKFARSNPYLRDWARLLSWIIGFSLFCAHVMLQLRMGYEFNLILTGIFTASGFEWDVTHNVQISLSILYVVTIGLICTSPLAHSPMFWKVVGIMCAIFHLCVCICLLATSSHQRTFKNLFHPYKGRPTFKSFGWTFITTWLSSTIFLGSETAPHLAEETKDASRNVPKAVVFASIFAFFMQIISNTCLGLTITPMRHKPATGWPVIHAVFWHCPKPVATFIITCLLFCSFAAGISQFLATTRFFWALARDEALPFGKFWKKVTPDGRPVRATLLFMALSVVICLMAYEKSERLMELNRELGATFVTICYMTTILLYLLSEKGVYDRDGRNVWNMRQYSKPIAVVVLLFLTLFFTTLCSPKPWPITTADLPWGVICLPVIITLSVMAWYLYGRSHYAGPVKSLTIWTVGHEVELPKKLKRPLLASEKKTTFQEARSVCQTVNERSAANLNTQADPTFDIPQTYCTYHTDGSLWTRTDIQESTIQESTLH</sequence>
<proteinExistence type="predicted"/>
<dbReference type="PANTHER" id="PTHR45649">
    <property type="entry name" value="AMINO-ACID PERMEASE BAT1"/>
    <property type="match status" value="1"/>
</dbReference>
<name>A0A9Q3CE62_9BASI</name>
<feature type="transmembrane region" description="Helical" evidence="7">
    <location>
        <begin position="726"/>
        <end position="745"/>
    </location>
</feature>
<keyword evidence="2" id="KW-0813">Transport</keyword>
<evidence type="ECO:0000313" key="8">
    <source>
        <dbReference type="EMBL" id="MBW0481071.1"/>
    </source>
</evidence>
<feature type="region of interest" description="Disordered" evidence="6">
    <location>
        <begin position="244"/>
        <end position="276"/>
    </location>
</feature>
<feature type="transmembrane region" description="Helical" evidence="7">
    <location>
        <begin position="522"/>
        <end position="540"/>
    </location>
</feature>
<feature type="transmembrane region" description="Helical" evidence="7">
    <location>
        <begin position="627"/>
        <end position="650"/>
    </location>
</feature>
<dbReference type="EMBL" id="AVOT02006232">
    <property type="protein sequence ID" value="MBW0481071.1"/>
    <property type="molecule type" value="Genomic_DNA"/>
</dbReference>
<evidence type="ECO:0000256" key="4">
    <source>
        <dbReference type="ARBA" id="ARBA00022989"/>
    </source>
</evidence>
<keyword evidence="5 7" id="KW-0472">Membrane</keyword>
<dbReference type="GO" id="GO:0022857">
    <property type="term" value="F:transmembrane transporter activity"/>
    <property type="evidence" value="ECO:0007669"/>
    <property type="project" value="InterPro"/>
</dbReference>
<evidence type="ECO:0000256" key="1">
    <source>
        <dbReference type="ARBA" id="ARBA00004141"/>
    </source>
</evidence>
<keyword evidence="9" id="KW-1185">Reference proteome</keyword>
<comment type="caution">
    <text evidence="8">The sequence shown here is derived from an EMBL/GenBank/DDBJ whole genome shotgun (WGS) entry which is preliminary data.</text>
</comment>
<feature type="region of interest" description="Disordered" evidence="6">
    <location>
        <begin position="304"/>
        <end position="327"/>
    </location>
</feature>
<keyword evidence="4 7" id="KW-1133">Transmembrane helix</keyword>
<dbReference type="AlphaFoldDB" id="A0A9Q3CE62"/>